<dbReference type="InterPro" id="IPR050231">
    <property type="entry name" value="Iron_ascorbate_oxido_reductase"/>
</dbReference>
<feature type="domain" description="Non-haem dioxygenase N-terminal" evidence="3">
    <location>
        <begin position="73"/>
        <end position="137"/>
    </location>
</feature>
<proteinExistence type="predicted"/>
<dbReference type="SUPFAM" id="SSF51197">
    <property type="entry name" value="Clavaminate synthase-like"/>
    <property type="match status" value="1"/>
</dbReference>
<dbReference type="GO" id="GO:0046872">
    <property type="term" value="F:metal ion binding"/>
    <property type="evidence" value="ECO:0007669"/>
    <property type="project" value="UniProtKB-KW"/>
</dbReference>
<evidence type="ECO:0000256" key="1">
    <source>
        <dbReference type="ARBA" id="ARBA00022723"/>
    </source>
</evidence>
<evidence type="ECO:0000256" key="2">
    <source>
        <dbReference type="ARBA" id="ARBA00023004"/>
    </source>
</evidence>
<accession>A0A978UXR6</accession>
<evidence type="ECO:0000259" key="3">
    <source>
        <dbReference type="Pfam" id="PF14226"/>
    </source>
</evidence>
<name>A0A978UXR6_ZIZJJ</name>
<evidence type="ECO:0000313" key="5">
    <source>
        <dbReference type="Proteomes" id="UP000813462"/>
    </source>
</evidence>
<dbReference type="AlphaFoldDB" id="A0A978UXR6"/>
<comment type="caution">
    <text evidence="4">The sequence shown here is derived from an EMBL/GenBank/DDBJ whole genome shotgun (WGS) entry which is preliminary data.</text>
</comment>
<dbReference type="InterPro" id="IPR026992">
    <property type="entry name" value="DIOX_N"/>
</dbReference>
<dbReference type="Gene3D" id="2.60.120.330">
    <property type="entry name" value="B-lactam Antibiotic, Isopenicillin N Synthase, Chain"/>
    <property type="match status" value="1"/>
</dbReference>
<keyword evidence="1" id="KW-0479">Metal-binding</keyword>
<dbReference type="InterPro" id="IPR027443">
    <property type="entry name" value="IPNS-like_sf"/>
</dbReference>
<dbReference type="Pfam" id="PF14226">
    <property type="entry name" value="DIOX_N"/>
    <property type="match status" value="1"/>
</dbReference>
<gene>
    <name evidence="4" type="ORF">FEM48_Zijuj08G0073700</name>
</gene>
<dbReference type="EMBL" id="JAEACU010000008">
    <property type="protein sequence ID" value="KAH7519782.1"/>
    <property type="molecule type" value="Genomic_DNA"/>
</dbReference>
<dbReference type="Proteomes" id="UP000813462">
    <property type="component" value="Unassembled WGS sequence"/>
</dbReference>
<sequence length="157" mass="17487">MSEMKTVARSLVDLSMEIKMRNANAIAGRGYIAPNQTNPLYESLGLYDSGSLQAVHSFCAQLHVSSHQRGIGIPVIDLKKFGEVDQDEEEYKKQGEACKEWGCFRIINHNIPMSIMSEMKTVVTSLLDLAMEIKMRNSDIVVGTQPSQPSLLDLRSL</sequence>
<dbReference type="PANTHER" id="PTHR47990">
    <property type="entry name" value="2-OXOGLUTARATE (2OG) AND FE(II)-DEPENDENT OXYGENASE SUPERFAMILY PROTEIN-RELATED"/>
    <property type="match status" value="1"/>
</dbReference>
<reference evidence="4" key="1">
    <citation type="journal article" date="2021" name="Front. Plant Sci.">
        <title>Chromosome-Scale Genome Assembly for Chinese Sour Jujube and Insights Into Its Genome Evolution and Domestication Signature.</title>
        <authorList>
            <person name="Shen L.-Y."/>
            <person name="Luo H."/>
            <person name="Wang X.-L."/>
            <person name="Wang X.-M."/>
            <person name="Qiu X.-J."/>
            <person name="Liu H."/>
            <person name="Zhou S.-S."/>
            <person name="Jia K.-H."/>
            <person name="Nie S."/>
            <person name="Bao Y.-T."/>
            <person name="Zhang R.-G."/>
            <person name="Yun Q.-Z."/>
            <person name="Chai Y.-H."/>
            <person name="Lu J.-Y."/>
            <person name="Li Y."/>
            <person name="Zhao S.-W."/>
            <person name="Mao J.-F."/>
            <person name="Jia S.-G."/>
            <person name="Mao Y.-M."/>
        </authorList>
    </citation>
    <scope>NUCLEOTIDE SEQUENCE</scope>
    <source>
        <strain evidence="4">AT0</strain>
        <tissue evidence="4">Leaf</tissue>
    </source>
</reference>
<organism evidence="4 5">
    <name type="scientific">Ziziphus jujuba var. spinosa</name>
    <dbReference type="NCBI Taxonomy" id="714518"/>
    <lineage>
        <taxon>Eukaryota</taxon>
        <taxon>Viridiplantae</taxon>
        <taxon>Streptophyta</taxon>
        <taxon>Embryophyta</taxon>
        <taxon>Tracheophyta</taxon>
        <taxon>Spermatophyta</taxon>
        <taxon>Magnoliopsida</taxon>
        <taxon>eudicotyledons</taxon>
        <taxon>Gunneridae</taxon>
        <taxon>Pentapetalae</taxon>
        <taxon>rosids</taxon>
        <taxon>fabids</taxon>
        <taxon>Rosales</taxon>
        <taxon>Rhamnaceae</taxon>
        <taxon>Paliureae</taxon>
        <taxon>Ziziphus</taxon>
    </lineage>
</organism>
<protein>
    <recommendedName>
        <fullName evidence="3">Non-haem dioxygenase N-terminal domain-containing protein</fullName>
    </recommendedName>
</protein>
<evidence type="ECO:0000313" key="4">
    <source>
        <dbReference type="EMBL" id="KAH7519782.1"/>
    </source>
</evidence>
<keyword evidence="2" id="KW-0408">Iron</keyword>